<feature type="chain" id="PRO_5046324828" evidence="1">
    <location>
        <begin position="20"/>
        <end position="136"/>
    </location>
</feature>
<dbReference type="RefSeq" id="WP_166403581.1">
    <property type="nucleotide sequence ID" value="NZ_JAANHS010000009.1"/>
</dbReference>
<evidence type="ECO:0000313" key="3">
    <source>
        <dbReference type="Proteomes" id="UP001515660"/>
    </source>
</evidence>
<gene>
    <name evidence="2" type="ORF">G8O29_12525</name>
</gene>
<proteinExistence type="predicted"/>
<dbReference type="InterPro" id="IPR045467">
    <property type="entry name" value="DUF6497"/>
</dbReference>
<accession>A0ABX0G8W2</accession>
<evidence type="ECO:0000256" key="1">
    <source>
        <dbReference type="SAM" id="SignalP"/>
    </source>
</evidence>
<keyword evidence="3" id="KW-1185">Reference proteome</keyword>
<feature type="signal peptide" evidence="1">
    <location>
        <begin position="1"/>
        <end position="19"/>
    </location>
</feature>
<dbReference type="PROSITE" id="PS51257">
    <property type="entry name" value="PROKAR_LIPOPROTEIN"/>
    <property type="match status" value="1"/>
</dbReference>
<name>A0ABX0G8W2_9RHOB</name>
<evidence type="ECO:0000313" key="2">
    <source>
        <dbReference type="EMBL" id="NHB77556.1"/>
    </source>
</evidence>
<comment type="caution">
    <text evidence="2">The sequence shown here is derived from an EMBL/GenBank/DDBJ whole genome shotgun (WGS) entry which is preliminary data.</text>
</comment>
<keyword evidence="1" id="KW-0732">Signal</keyword>
<dbReference type="Pfam" id="PF20107">
    <property type="entry name" value="DUF6497"/>
    <property type="match status" value="1"/>
</dbReference>
<protein>
    <submittedName>
        <fullName evidence="2">Acetolactate synthase</fullName>
    </submittedName>
</protein>
<dbReference type="Proteomes" id="UP001515660">
    <property type="component" value="Unassembled WGS sequence"/>
</dbReference>
<reference evidence="2 3" key="1">
    <citation type="journal article" date="2022" name="Microorganisms">
        <title>Genome Sequence and Characterization of a Xanthorhodopsin-Containing, Aerobic Anoxygenic Phototrophic Rhodobacter Species, Isolated from Mesophilic Conditions at Yellowstone National Park.</title>
        <authorList>
            <person name="Kyndt J.A."/>
            <person name="Robertson S."/>
            <person name="Shoffstall I.B."/>
            <person name="Ramaley R.F."/>
            <person name="Meyer T.E."/>
        </authorList>
    </citation>
    <scope>NUCLEOTIDE SEQUENCE [LARGE SCALE GENOMIC DNA]</scope>
    <source>
        <strain evidence="2 3">M37P</strain>
    </source>
</reference>
<sequence>MRRTSARAAPSLLALMALAGCQEEAPAGEAVSVPSGRKLSLIEVITDVRGPAGATVRFRFLAPGLVPAEAETAAEDMQALCDGFAIKRIDGMVPAPQQIVISFASEVVPFGQAAPDVVQFFESYRLENGRCVWEIF</sequence>
<dbReference type="EMBL" id="JAANHS010000009">
    <property type="protein sequence ID" value="NHB77556.1"/>
    <property type="molecule type" value="Genomic_DNA"/>
</dbReference>
<organism evidence="2 3">
    <name type="scientific">Rhodobacter calidifons</name>
    <dbReference type="NCBI Taxonomy" id="2715277"/>
    <lineage>
        <taxon>Bacteria</taxon>
        <taxon>Pseudomonadati</taxon>
        <taxon>Pseudomonadota</taxon>
        <taxon>Alphaproteobacteria</taxon>
        <taxon>Rhodobacterales</taxon>
        <taxon>Rhodobacter group</taxon>
        <taxon>Rhodobacter</taxon>
    </lineage>
</organism>